<comment type="caution">
    <text evidence="5">The sequence shown here is derived from an EMBL/GenBank/DDBJ whole genome shotgun (WGS) entry which is preliminary data.</text>
</comment>
<keyword evidence="3" id="KW-0732">Signal</keyword>
<name>A0A1L8CVJ5_9THEO</name>
<evidence type="ECO:0000256" key="3">
    <source>
        <dbReference type="ARBA" id="ARBA00022729"/>
    </source>
</evidence>
<evidence type="ECO:0000256" key="2">
    <source>
        <dbReference type="ARBA" id="ARBA00022448"/>
    </source>
</evidence>
<dbReference type="InterPro" id="IPR050492">
    <property type="entry name" value="Bact_metal-bind_prot9"/>
</dbReference>
<dbReference type="PROSITE" id="PS51257">
    <property type="entry name" value="PROKAR_LIPOPROTEIN"/>
    <property type="match status" value="1"/>
</dbReference>
<evidence type="ECO:0000313" key="5">
    <source>
        <dbReference type="EMBL" id="GAV22948.1"/>
    </source>
</evidence>
<dbReference type="GO" id="GO:0046872">
    <property type="term" value="F:metal ion binding"/>
    <property type="evidence" value="ECO:0007669"/>
    <property type="project" value="InterPro"/>
</dbReference>
<evidence type="ECO:0000256" key="4">
    <source>
        <dbReference type="RuleBase" id="RU003512"/>
    </source>
</evidence>
<dbReference type="PANTHER" id="PTHR42953:SF3">
    <property type="entry name" value="HIGH-AFFINITY ZINC UPTAKE SYSTEM PROTEIN ZNUA"/>
    <property type="match status" value="1"/>
</dbReference>
<dbReference type="InterPro" id="IPR006127">
    <property type="entry name" value="ZnuA-like"/>
</dbReference>
<dbReference type="STRING" id="870242.cpu_14580"/>
<protein>
    <submittedName>
        <fullName evidence="5">ABC transporter substrate-binding protein</fullName>
    </submittedName>
</protein>
<reference evidence="6" key="1">
    <citation type="submission" date="2016-12" db="EMBL/GenBank/DDBJ databases">
        <title>Draft Genome Sequences od Carboxydothermus pertinax and islandicus, Hydrogenogenic Carboxydotrophic Bacteria.</title>
        <authorList>
            <person name="Fukuyama Y."/>
            <person name="Ohmae K."/>
            <person name="Yoneda Y."/>
            <person name="Yoshida T."/>
            <person name="Sako Y."/>
        </authorList>
    </citation>
    <scope>NUCLEOTIDE SEQUENCE [LARGE SCALE GENOMIC DNA]</scope>
    <source>
        <strain evidence="6">Ug1</strain>
    </source>
</reference>
<keyword evidence="2 4" id="KW-0813">Transport</keyword>
<dbReference type="EMBL" id="BDJK01000023">
    <property type="protein sequence ID" value="GAV22948.1"/>
    <property type="molecule type" value="Genomic_DNA"/>
</dbReference>
<accession>A0A1L8CVJ5</accession>
<dbReference type="SUPFAM" id="SSF53807">
    <property type="entry name" value="Helical backbone' metal receptor"/>
    <property type="match status" value="1"/>
</dbReference>
<dbReference type="InterPro" id="IPR006128">
    <property type="entry name" value="Lipoprotein_PsaA-like"/>
</dbReference>
<dbReference type="Pfam" id="PF01297">
    <property type="entry name" value="ZnuA"/>
    <property type="match status" value="1"/>
</dbReference>
<proteinExistence type="inferred from homology"/>
<dbReference type="InterPro" id="IPR006129">
    <property type="entry name" value="AdhesinB"/>
</dbReference>
<sequence length="291" mass="32614">MKRFLALLLIFTFLGFTGCSVVKTSSVENGKPLIVATIYPYGELAREIAQEKASVVILSPPGTDAHDFEPKPSDLFTLKKANLIILNGGGLEPWAEKVVKLLGGVKVVKAESVVGAQKSNDPHYWLSLIYARKIAGAIKDNLIAVDPENKSYYEENYRKLADKLYELHLEMVDLTSDIKSRKIFTLHRAFSYFARDYGLEEISLLVGKESEATPGDIEKFMKEFSASQTGYVFFDPVFSKKLAEKVARSYKVKFMPLYTLEGVDETLKGKSYLQLMQENIETLRLTLGGDD</sequence>
<organism evidence="5 6">
    <name type="scientific">Carboxydothermus pertinax</name>
    <dbReference type="NCBI Taxonomy" id="870242"/>
    <lineage>
        <taxon>Bacteria</taxon>
        <taxon>Bacillati</taxon>
        <taxon>Bacillota</taxon>
        <taxon>Clostridia</taxon>
        <taxon>Thermoanaerobacterales</taxon>
        <taxon>Thermoanaerobacteraceae</taxon>
        <taxon>Carboxydothermus</taxon>
    </lineage>
</organism>
<keyword evidence="6" id="KW-1185">Reference proteome</keyword>
<dbReference type="AlphaFoldDB" id="A0A1L8CVJ5"/>
<dbReference type="GO" id="GO:0007155">
    <property type="term" value="P:cell adhesion"/>
    <property type="evidence" value="ECO:0007669"/>
    <property type="project" value="InterPro"/>
</dbReference>
<comment type="similarity">
    <text evidence="1 4">Belongs to the bacterial solute-binding protein 9 family.</text>
</comment>
<evidence type="ECO:0000313" key="6">
    <source>
        <dbReference type="Proteomes" id="UP000187485"/>
    </source>
</evidence>
<dbReference type="OrthoDB" id="9810636at2"/>
<dbReference type="RefSeq" id="WP_075859402.1">
    <property type="nucleotide sequence ID" value="NZ_BDJK01000023.1"/>
</dbReference>
<dbReference type="Proteomes" id="UP000187485">
    <property type="component" value="Unassembled WGS sequence"/>
</dbReference>
<evidence type="ECO:0000256" key="1">
    <source>
        <dbReference type="ARBA" id="ARBA00011028"/>
    </source>
</evidence>
<dbReference type="PRINTS" id="PR00690">
    <property type="entry name" value="ADHESNFAMILY"/>
</dbReference>
<dbReference type="Gene3D" id="3.40.50.1980">
    <property type="entry name" value="Nitrogenase molybdenum iron protein domain"/>
    <property type="match status" value="2"/>
</dbReference>
<dbReference type="PRINTS" id="PR00691">
    <property type="entry name" value="ADHESINB"/>
</dbReference>
<gene>
    <name evidence="5" type="ORF">cpu_14580</name>
</gene>
<dbReference type="PANTHER" id="PTHR42953">
    <property type="entry name" value="HIGH-AFFINITY ZINC UPTAKE SYSTEM PROTEIN ZNUA-RELATED"/>
    <property type="match status" value="1"/>
</dbReference>
<dbReference type="GO" id="GO:0030001">
    <property type="term" value="P:metal ion transport"/>
    <property type="evidence" value="ECO:0007669"/>
    <property type="project" value="InterPro"/>
</dbReference>